<dbReference type="PROSITE" id="PS50880">
    <property type="entry name" value="TOPRIM"/>
    <property type="match status" value="1"/>
</dbReference>
<dbReference type="Pfam" id="PF01131">
    <property type="entry name" value="Topoisom_bac"/>
    <property type="match status" value="1"/>
</dbReference>
<dbReference type="RefSeq" id="WP_118635394.1">
    <property type="nucleotide sequence ID" value="NZ_CP035945.1"/>
</dbReference>
<dbReference type="EC" id="5.6.2.1" evidence="3"/>
<evidence type="ECO:0000256" key="8">
    <source>
        <dbReference type="ARBA" id="ARBA00023235"/>
    </source>
</evidence>
<dbReference type="PROSITE" id="PS52039">
    <property type="entry name" value="TOPO_IA_2"/>
    <property type="match status" value="1"/>
</dbReference>
<dbReference type="PANTHER" id="PTHR11390:SF21">
    <property type="entry name" value="DNA TOPOISOMERASE 3-ALPHA"/>
    <property type="match status" value="1"/>
</dbReference>
<organism evidence="15 16">
    <name type="scientific">Blautia producta</name>
    <dbReference type="NCBI Taxonomy" id="33035"/>
    <lineage>
        <taxon>Bacteria</taxon>
        <taxon>Bacillati</taxon>
        <taxon>Bacillota</taxon>
        <taxon>Clostridia</taxon>
        <taxon>Lachnospirales</taxon>
        <taxon>Lachnospiraceae</taxon>
        <taxon>Blautia</taxon>
    </lineage>
</organism>
<dbReference type="InterPro" id="IPR013824">
    <property type="entry name" value="Topo_IA_cen_sub1"/>
</dbReference>
<dbReference type="SMART" id="SM00436">
    <property type="entry name" value="TOP1Bc"/>
    <property type="match status" value="1"/>
</dbReference>
<keyword evidence="6" id="KW-0799">Topoisomerase</keyword>
<dbReference type="Pfam" id="PF01751">
    <property type="entry name" value="Toprim"/>
    <property type="match status" value="1"/>
</dbReference>
<evidence type="ECO:0000256" key="12">
    <source>
        <dbReference type="ARBA" id="ARBA00032877"/>
    </source>
</evidence>
<dbReference type="GO" id="GO:0006265">
    <property type="term" value="P:DNA topological change"/>
    <property type="evidence" value="ECO:0007669"/>
    <property type="project" value="InterPro"/>
</dbReference>
<dbReference type="InterPro" id="IPR005738">
    <property type="entry name" value="TopoIII"/>
</dbReference>
<dbReference type="InterPro" id="IPR034144">
    <property type="entry name" value="TOPRIM_TopoIII"/>
</dbReference>
<evidence type="ECO:0000256" key="10">
    <source>
        <dbReference type="ARBA" id="ARBA00031985"/>
    </source>
</evidence>
<dbReference type="InterPro" id="IPR013826">
    <property type="entry name" value="Topo_IA_cen_sub3"/>
</dbReference>
<dbReference type="PANTHER" id="PTHR11390">
    <property type="entry name" value="PROKARYOTIC DNA TOPOISOMERASE"/>
    <property type="match status" value="1"/>
</dbReference>
<dbReference type="InterPro" id="IPR013497">
    <property type="entry name" value="Topo_IA_cen"/>
</dbReference>
<dbReference type="NCBIfam" id="TIGR01056">
    <property type="entry name" value="topB"/>
    <property type="match status" value="1"/>
</dbReference>
<dbReference type="CDD" id="cd00186">
    <property type="entry name" value="TOP1Ac"/>
    <property type="match status" value="1"/>
</dbReference>
<name>A0A4P6LRZ9_9FIRM</name>
<evidence type="ECO:0000259" key="13">
    <source>
        <dbReference type="PROSITE" id="PS50880"/>
    </source>
</evidence>
<dbReference type="InterPro" id="IPR006171">
    <property type="entry name" value="TOPRIM_dom"/>
</dbReference>
<gene>
    <name evidence="15" type="primary">topB_1</name>
    <name evidence="15" type="ORF">PMF13cell1_00122</name>
</gene>
<evidence type="ECO:0000256" key="5">
    <source>
        <dbReference type="ARBA" id="ARBA00022842"/>
    </source>
</evidence>
<dbReference type="AlphaFoldDB" id="A0A4P6LRZ9"/>
<comment type="catalytic activity">
    <reaction evidence="1">
        <text>ATP-independent breakage of single-stranded DNA, followed by passage and rejoining.</text>
        <dbReference type="EC" id="5.6.2.1"/>
    </reaction>
</comment>
<evidence type="ECO:0000256" key="9">
    <source>
        <dbReference type="ARBA" id="ARBA00030003"/>
    </source>
</evidence>
<proteinExistence type="inferred from homology"/>
<dbReference type="InterPro" id="IPR003601">
    <property type="entry name" value="Topo_IA_2"/>
</dbReference>
<dbReference type="PROSITE" id="PS00396">
    <property type="entry name" value="TOPO_IA_1"/>
    <property type="match status" value="1"/>
</dbReference>
<keyword evidence="4" id="KW-0479">Metal-binding</keyword>
<feature type="domain" description="Toprim" evidence="13">
    <location>
        <begin position="1"/>
        <end position="134"/>
    </location>
</feature>
<dbReference type="GO" id="GO:0003917">
    <property type="term" value="F:DNA topoisomerase type I (single strand cut, ATP-independent) activity"/>
    <property type="evidence" value="ECO:0007669"/>
    <property type="project" value="UniProtKB-EC"/>
</dbReference>
<keyword evidence="5" id="KW-0460">Magnesium</keyword>
<evidence type="ECO:0000259" key="14">
    <source>
        <dbReference type="PROSITE" id="PS52039"/>
    </source>
</evidence>
<keyword evidence="7" id="KW-0238">DNA-binding</keyword>
<dbReference type="GO" id="GO:0006310">
    <property type="term" value="P:DNA recombination"/>
    <property type="evidence" value="ECO:0007669"/>
    <property type="project" value="TreeGrafter"/>
</dbReference>
<dbReference type="Proteomes" id="UP000289794">
    <property type="component" value="Chromosome"/>
</dbReference>
<dbReference type="Gene3D" id="3.40.50.140">
    <property type="match status" value="1"/>
</dbReference>
<keyword evidence="8 15" id="KW-0413">Isomerase</keyword>
<evidence type="ECO:0000313" key="16">
    <source>
        <dbReference type="Proteomes" id="UP000289794"/>
    </source>
</evidence>
<dbReference type="InterPro" id="IPR000380">
    <property type="entry name" value="Topo_IA"/>
</dbReference>
<evidence type="ECO:0000256" key="11">
    <source>
        <dbReference type="ARBA" id="ARBA00032235"/>
    </source>
</evidence>
<sequence>MRLVVTEKPSVAQAVAKVIGAYKREDGYLEGSGYLVSWCVGHLVELAQPQDYDEKYAKWRFEDLPILPQDWQTVVSPATKKQYQTVKKLMHRDDVDGVINACDAGREGEAIFRMVYRQAKCTKPMFRLWISSMEDSAIREGFENLRPGSEYDRLFQSAECRSKADWLVGINGTRLFSTQYGRKLTVGRVQTPTLAMLTERKAQIDGFQKEAYYKVHISGDGYKLTAEENRKKEEAEQLASRCDGKSAVITEADSVSKSSNAPKLYDLTTLQREANRYYGYTAKQTLDYTQKLYEAKLVTYPRTDSQYLTEDMESTARNIIQAMPGILPFAVELTFAPNVWNVIDNQKVTDHHAIIPTAASLEADISSLSKGEQAIFFLIAQRLIASAAEPMKYLERTVKAECEGVVFTAKGKTILQKGWTAIEEAFAAFASVKKKKKEGDDTVIPQEAAKGVVISPVVSDVTEHFTSPPKPFTEDTLLSAMERAGNGEFAKETEKKGLGTPATRAGIIEKLVNIGYVTRKGRQLLATDDAVALIALLPEVVKSPIMTAEWENQLLLMEQGEVTEDSFMQSITELVKKLVCDYAQVGEDEKSVFSGASKADTIGICPRCGGAVVERKQSFSCAERDCDFALWKENKFMQSIGLSFTRKVAEALINKGSYLAKNLVSKKTGKKYAARIRLVENGGKYPGYDMEFVNDRKKGIEQ</sequence>
<dbReference type="EMBL" id="CP035945">
    <property type="protein sequence ID" value="QBE94629.1"/>
    <property type="molecule type" value="Genomic_DNA"/>
</dbReference>
<dbReference type="Gene3D" id="1.10.460.10">
    <property type="entry name" value="Topoisomerase I, domain 2"/>
    <property type="match status" value="1"/>
</dbReference>
<accession>A0A4P6LRZ9</accession>
<evidence type="ECO:0000256" key="3">
    <source>
        <dbReference type="ARBA" id="ARBA00012891"/>
    </source>
</evidence>
<dbReference type="CDD" id="cd03362">
    <property type="entry name" value="TOPRIM_TopoIA_TopoIII"/>
    <property type="match status" value="1"/>
</dbReference>
<feature type="domain" description="Topo IA-type catalytic" evidence="14">
    <location>
        <begin position="151"/>
        <end position="579"/>
    </location>
</feature>
<evidence type="ECO:0000256" key="6">
    <source>
        <dbReference type="ARBA" id="ARBA00023029"/>
    </source>
</evidence>
<dbReference type="InterPro" id="IPR013825">
    <property type="entry name" value="Topo_IA_cen_sub2"/>
</dbReference>
<dbReference type="SUPFAM" id="SSF56712">
    <property type="entry name" value="Prokaryotic type I DNA topoisomerase"/>
    <property type="match status" value="1"/>
</dbReference>
<dbReference type="SMART" id="SM00437">
    <property type="entry name" value="TOP1Ac"/>
    <property type="match status" value="1"/>
</dbReference>
<dbReference type="Gene3D" id="2.70.20.10">
    <property type="entry name" value="Topoisomerase I, domain 3"/>
    <property type="match status" value="1"/>
</dbReference>
<dbReference type="KEGG" id="bpro:PMF13cell1_00122"/>
<dbReference type="GO" id="GO:0043597">
    <property type="term" value="C:cytoplasmic replication fork"/>
    <property type="evidence" value="ECO:0007669"/>
    <property type="project" value="TreeGrafter"/>
</dbReference>
<dbReference type="GO" id="GO:0046872">
    <property type="term" value="F:metal ion binding"/>
    <property type="evidence" value="ECO:0007669"/>
    <property type="project" value="UniProtKB-KW"/>
</dbReference>
<dbReference type="SMART" id="SM00493">
    <property type="entry name" value="TOPRIM"/>
    <property type="match status" value="1"/>
</dbReference>
<evidence type="ECO:0000256" key="7">
    <source>
        <dbReference type="ARBA" id="ARBA00023125"/>
    </source>
</evidence>
<dbReference type="InterPro" id="IPR003602">
    <property type="entry name" value="Topo_IA_DNA-bd_dom"/>
</dbReference>
<evidence type="ECO:0000313" key="15">
    <source>
        <dbReference type="EMBL" id="QBE94629.1"/>
    </source>
</evidence>
<comment type="similarity">
    <text evidence="2">Belongs to the type IA topoisomerase family.</text>
</comment>
<dbReference type="NCBIfam" id="NF005829">
    <property type="entry name" value="PRK07726.1"/>
    <property type="match status" value="1"/>
</dbReference>
<dbReference type="GO" id="GO:0003677">
    <property type="term" value="F:DNA binding"/>
    <property type="evidence" value="ECO:0007669"/>
    <property type="project" value="UniProtKB-KW"/>
</dbReference>
<dbReference type="GO" id="GO:0006281">
    <property type="term" value="P:DNA repair"/>
    <property type="evidence" value="ECO:0007669"/>
    <property type="project" value="TreeGrafter"/>
</dbReference>
<dbReference type="Gene3D" id="1.10.290.10">
    <property type="entry name" value="Topoisomerase I, domain 4"/>
    <property type="match status" value="1"/>
</dbReference>
<dbReference type="InterPro" id="IPR023405">
    <property type="entry name" value="Topo_IA_core_domain"/>
</dbReference>
<reference evidence="15 16" key="1">
    <citation type="submission" date="2019-01" db="EMBL/GenBank/DDBJ databases">
        <title>PMF-metabolizing Aryl O-demethylase.</title>
        <authorList>
            <person name="Kim M."/>
        </authorList>
    </citation>
    <scope>NUCLEOTIDE SEQUENCE [LARGE SCALE GENOMIC DNA]</scope>
    <source>
        <strain evidence="15 16">PMF1</strain>
    </source>
</reference>
<evidence type="ECO:0000256" key="2">
    <source>
        <dbReference type="ARBA" id="ARBA00009446"/>
    </source>
</evidence>
<protein>
    <recommendedName>
        <fullName evidence="3">DNA topoisomerase</fullName>
        <ecNumber evidence="3">5.6.2.1</ecNumber>
    </recommendedName>
    <alternativeName>
        <fullName evidence="12">Omega-protein</fullName>
    </alternativeName>
    <alternativeName>
        <fullName evidence="11">Relaxing enzyme</fullName>
    </alternativeName>
    <alternativeName>
        <fullName evidence="9">Swivelase</fullName>
    </alternativeName>
    <alternativeName>
        <fullName evidence="10">Untwisting enzyme</fullName>
    </alternativeName>
</protein>
<evidence type="ECO:0000256" key="4">
    <source>
        <dbReference type="ARBA" id="ARBA00022723"/>
    </source>
</evidence>
<dbReference type="PRINTS" id="PR00417">
    <property type="entry name" value="PRTPISMRASEI"/>
</dbReference>
<dbReference type="InterPro" id="IPR023406">
    <property type="entry name" value="Topo_IA_AS"/>
</dbReference>
<evidence type="ECO:0000256" key="1">
    <source>
        <dbReference type="ARBA" id="ARBA00000213"/>
    </source>
</evidence>